<keyword evidence="6" id="KW-1185">Reference proteome</keyword>
<name>A0ABP6GTW5_9MICO</name>
<evidence type="ECO:0000313" key="6">
    <source>
        <dbReference type="Proteomes" id="UP001501326"/>
    </source>
</evidence>
<dbReference type="InterPro" id="IPR019826">
    <property type="entry name" value="Carboxylesterase_B_AS"/>
</dbReference>
<evidence type="ECO:0000313" key="5">
    <source>
        <dbReference type="EMBL" id="GAA2731256.1"/>
    </source>
</evidence>
<dbReference type="RefSeq" id="WP_344189833.1">
    <property type="nucleotide sequence ID" value="NZ_BAAARN010000001.1"/>
</dbReference>
<reference evidence="6" key="1">
    <citation type="journal article" date="2019" name="Int. J. Syst. Evol. Microbiol.">
        <title>The Global Catalogue of Microorganisms (GCM) 10K type strain sequencing project: providing services to taxonomists for standard genome sequencing and annotation.</title>
        <authorList>
            <consortium name="The Broad Institute Genomics Platform"/>
            <consortium name="The Broad Institute Genome Sequencing Center for Infectious Disease"/>
            <person name="Wu L."/>
            <person name="Ma J."/>
        </authorList>
    </citation>
    <scope>NUCLEOTIDE SEQUENCE [LARGE SCALE GENOMIC DNA]</scope>
    <source>
        <strain evidence="6">JCM 16378</strain>
    </source>
</reference>
<comment type="caution">
    <text evidence="5">The sequence shown here is derived from an EMBL/GenBank/DDBJ whole genome shotgun (WGS) entry which is preliminary data.</text>
</comment>
<dbReference type="InterPro" id="IPR029058">
    <property type="entry name" value="AB_hydrolase_fold"/>
</dbReference>
<evidence type="ECO:0000256" key="3">
    <source>
        <dbReference type="RuleBase" id="RU361235"/>
    </source>
</evidence>
<dbReference type="PANTHER" id="PTHR43918:SF4">
    <property type="entry name" value="CARBOXYLIC ESTER HYDROLASE"/>
    <property type="match status" value="1"/>
</dbReference>
<comment type="similarity">
    <text evidence="1 3">Belongs to the type-B carboxylesterase/lipase family.</text>
</comment>
<dbReference type="EC" id="3.1.1.-" evidence="3"/>
<dbReference type="SUPFAM" id="SSF53474">
    <property type="entry name" value="alpha/beta-Hydrolases"/>
    <property type="match status" value="1"/>
</dbReference>
<dbReference type="PROSITE" id="PS00122">
    <property type="entry name" value="CARBOXYLESTERASE_B_1"/>
    <property type="match status" value="1"/>
</dbReference>
<dbReference type="Proteomes" id="UP001501326">
    <property type="component" value="Unassembled WGS sequence"/>
</dbReference>
<organism evidence="5 6">
    <name type="scientific">Pedococcus aerophilus</name>
    <dbReference type="NCBI Taxonomy" id="436356"/>
    <lineage>
        <taxon>Bacteria</taxon>
        <taxon>Bacillati</taxon>
        <taxon>Actinomycetota</taxon>
        <taxon>Actinomycetes</taxon>
        <taxon>Micrococcales</taxon>
        <taxon>Intrasporangiaceae</taxon>
        <taxon>Pedococcus</taxon>
    </lineage>
</organism>
<dbReference type="InterPro" id="IPR002018">
    <property type="entry name" value="CarbesteraseB"/>
</dbReference>
<keyword evidence="2 3" id="KW-0378">Hydrolase</keyword>
<proteinExistence type="inferred from homology"/>
<dbReference type="Pfam" id="PF00135">
    <property type="entry name" value="COesterase"/>
    <property type="match status" value="1"/>
</dbReference>
<feature type="domain" description="Carboxylesterase type B" evidence="4">
    <location>
        <begin position="3"/>
        <end position="459"/>
    </location>
</feature>
<sequence length="495" mass="50945">MPPVVKTTGGLVRGAARDGVDAYLGVPYAAPAVGAARYRLPEPVVPWEGERDASVHGPTAAQSAYPSPMDQFLPSSVDPGDDYLNVSIWTPSDRGEALPVMVWIHGGAFVRGANSVATYDGSGFARDGVVLVSVNYRLGAPGFAALDGAPTNLGLRDQVAALEWVRDNIAAFGGHPKDVTIFGESAGGMSVATLMASPAATGLFHRAIVQSGGGTAVCSLEDARRVAAELAELLGVPPTAEAFSALDPQVVAAAQGALTLAVQSDPDPQRWGPSVLRGGLGIMSLFPVVDGDLVPGVPADRLADGAAAGVPLLIGTTTEEMRLFMVPTGVAAKITAPALPFLATRYGWPAGVVETYSANRPGDAAGDVAAAILTDAGFRAPTAQVASAQHAQGARVHVYEFGWQTRVADLGACHALELPFVFDTLGGGSGMVGEGAPQDVADTMHRAWVDFATTGDPGWSAWTPDEPVVMTFGGSSRASSSVDGWPRQDELALWG</sequence>
<dbReference type="PANTHER" id="PTHR43918">
    <property type="entry name" value="ACETYLCHOLINESTERASE"/>
    <property type="match status" value="1"/>
</dbReference>
<evidence type="ECO:0000259" key="4">
    <source>
        <dbReference type="Pfam" id="PF00135"/>
    </source>
</evidence>
<accession>A0ABP6GTW5</accession>
<dbReference type="Gene3D" id="3.40.50.1820">
    <property type="entry name" value="alpha/beta hydrolase"/>
    <property type="match status" value="1"/>
</dbReference>
<dbReference type="InterPro" id="IPR050654">
    <property type="entry name" value="AChE-related_enzymes"/>
</dbReference>
<evidence type="ECO:0000256" key="2">
    <source>
        <dbReference type="ARBA" id="ARBA00022801"/>
    </source>
</evidence>
<evidence type="ECO:0000256" key="1">
    <source>
        <dbReference type="ARBA" id="ARBA00005964"/>
    </source>
</evidence>
<protein>
    <recommendedName>
        <fullName evidence="3">Carboxylic ester hydrolase</fullName>
        <ecNumber evidence="3">3.1.1.-</ecNumber>
    </recommendedName>
</protein>
<gene>
    <name evidence="5" type="ORF">GCM10009867_04420</name>
</gene>
<dbReference type="EMBL" id="BAAARN010000001">
    <property type="protein sequence ID" value="GAA2731256.1"/>
    <property type="molecule type" value="Genomic_DNA"/>
</dbReference>